<proteinExistence type="predicted"/>
<sequence>MFYVLITLAALAMLYVVATLIIGASRMARTGKVAREQSNSWMWKRVGAQAVAIGLLYLAFQIRKNGG</sequence>
<dbReference type="Pfam" id="PF04588">
    <property type="entry name" value="HIG_1_N"/>
    <property type="match status" value="1"/>
</dbReference>
<reference evidence="6" key="1">
    <citation type="journal article" date="2014" name="Int. J. Syst. Evol. Microbiol.">
        <title>Complete genome sequence of Corynebacterium casei LMG S-19264T (=DSM 44701T), isolated from a smear-ripened cheese.</title>
        <authorList>
            <consortium name="US DOE Joint Genome Institute (JGI-PGF)"/>
            <person name="Walter F."/>
            <person name="Albersmeier A."/>
            <person name="Kalinowski J."/>
            <person name="Ruckert C."/>
        </authorList>
    </citation>
    <scope>NUCLEOTIDE SEQUENCE</scope>
    <source>
        <strain evidence="6">KCTC 32513</strain>
    </source>
</reference>
<protein>
    <recommendedName>
        <fullName evidence="5">HIG1 domain-containing protein</fullName>
    </recommendedName>
</protein>
<name>A0A8J3CQ01_9PROT</name>
<gene>
    <name evidence="6" type="ORF">GCM10009069_15050</name>
</gene>
<dbReference type="RefSeq" id="WP_189497052.1">
    <property type="nucleotide sequence ID" value="NZ_BMZH01000005.1"/>
</dbReference>
<evidence type="ECO:0000256" key="2">
    <source>
        <dbReference type="ARBA" id="ARBA00022989"/>
    </source>
</evidence>
<dbReference type="InterPro" id="IPR007667">
    <property type="entry name" value="Hypoxia_induced_domain"/>
</dbReference>
<evidence type="ECO:0000313" key="6">
    <source>
        <dbReference type="EMBL" id="GHA92994.1"/>
    </source>
</evidence>
<reference evidence="6" key="2">
    <citation type="submission" date="2020-09" db="EMBL/GenBank/DDBJ databases">
        <authorList>
            <person name="Sun Q."/>
            <person name="Kim S."/>
        </authorList>
    </citation>
    <scope>NUCLEOTIDE SEQUENCE</scope>
    <source>
        <strain evidence="6">KCTC 32513</strain>
    </source>
</reference>
<evidence type="ECO:0000259" key="5">
    <source>
        <dbReference type="PROSITE" id="PS51503"/>
    </source>
</evidence>
<dbReference type="AlphaFoldDB" id="A0A8J3CQ01"/>
<dbReference type="EMBL" id="BMZH01000005">
    <property type="protein sequence ID" value="GHA92994.1"/>
    <property type="molecule type" value="Genomic_DNA"/>
</dbReference>
<dbReference type="PROSITE" id="PS51503">
    <property type="entry name" value="HIG1"/>
    <property type="match status" value="1"/>
</dbReference>
<keyword evidence="1 4" id="KW-0812">Transmembrane</keyword>
<keyword evidence="2 4" id="KW-1133">Transmembrane helix</keyword>
<evidence type="ECO:0000256" key="4">
    <source>
        <dbReference type="SAM" id="Phobius"/>
    </source>
</evidence>
<evidence type="ECO:0000313" key="7">
    <source>
        <dbReference type="Proteomes" id="UP000634004"/>
    </source>
</evidence>
<keyword evidence="3 4" id="KW-0472">Membrane</keyword>
<feature type="transmembrane region" description="Helical" evidence="4">
    <location>
        <begin position="42"/>
        <end position="60"/>
    </location>
</feature>
<dbReference type="Proteomes" id="UP000634004">
    <property type="component" value="Unassembled WGS sequence"/>
</dbReference>
<evidence type="ECO:0000256" key="1">
    <source>
        <dbReference type="ARBA" id="ARBA00022692"/>
    </source>
</evidence>
<evidence type="ECO:0000256" key="3">
    <source>
        <dbReference type="ARBA" id="ARBA00023136"/>
    </source>
</evidence>
<keyword evidence="7" id="KW-1185">Reference proteome</keyword>
<feature type="domain" description="HIG1" evidence="5">
    <location>
        <begin position="1"/>
        <end position="67"/>
    </location>
</feature>
<accession>A0A8J3CQ01</accession>
<organism evidence="6 7">
    <name type="scientific">Algimonas arctica</name>
    <dbReference type="NCBI Taxonomy" id="1479486"/>
    <lineage>
        <taxon>Bacteria</taxon>
        <taxon>Pseudomonadati</taxon>
        <taxon>Pseudomonadota</taxon>
        <taxon>Alphaproteobacteria</taxon>
        <taxon>Maricaulales</taxon>
        <taxon>Robiginitomaculaceae</taxon>
        <taxon>Algimonas</taxon>
    </lineage>
</organism>
<comment type="caution">
    <text evidence="6">The sequence shown here is derived from an EMBL/GenBank/DDBJ whole genome shotgun (WGS) entry which is preliminary data.</text>
</comment>